<proteinExistence type="predicted"/>
<sequence length="163" mass="18299">MNSLTSFLAFIFFANKRSDPYGTFHHSLNRLPGEDPDAPPKTEWLNMGYWKMWDMVAGSRSSCFSLIQMSHVPPSCQELQVFLHITSVLVTGLRACGSETRASSNRSFTSEMQFIDLGEKTIHSVPITLICTTAFLLLIVRITFTPDGTFCDSRCHISRLVGE</sequence>
<name>A0A2H3CMB5_9AGAR</name>
<keyword evidence="2" id="KW-1185">Reference proteome</keyword>
<dbReference type="EMBL" id="KZ293416">
    <property type="protein sequence ID" value="PBK77263.1"/>
    <property type="molecule type" value="Genomic_DNA"/>
</dbReference>
<protein>
    <submittedName>
        <fullName evidence="1">Uncharacterized protein</fullName>
    </submittedName>
</protein>
<organism evidence="1 2">
    <name type="scientific">Armillaria solidipes</name>
    <dbReference type="NCBI Taxonomy" id="1076256"/>
    <lineage>
        <taxon>Eukaryota</taxon>
        <taxon>Fungi</taxon>
        <taxon>Dikarya</taxon>
        <taxon>Basidiomycota</taxon>
        <taxon>Agaricomycotina</taxon>
        <taxon>Agaricomycetes</taxon>
        <taxon>Agaricomycetidae</taxon>
        <taxon>Agaricales</taxon>
        <taxon>Marasmiineae</taxon>
        <taxon>Physalacriaceae</taxon>
        <taxon>Armillaria</taxon>
    </lineage>
</organism>
<dbReference type="AlphaFoldDB" id="A0A2H3CMB5"/>
<dbReference type="Proteomes" id="UP000218334">
    <property type="component" value="Unassembled WGS sequence"/>
</dbReference>
<evidence type="ECO:0000313" key="1">
    <source>
        <dbReference type="EMBL" id="PBK77263.1"/>
    </source>
</evidence>
<evidence type="ECO:0000313" key="2">
    <source>
        <dbReference type="Proteomes" id="UP000218334"/>
    </source>
</evidence>
<gene>
    <name evidence="1" type="ORF">ARMSODRAFT_271511</name>
</gene>
<reference evidence="2" key="1">
    <citation type="journal article" date="2017" name="Nat. Ecol. Evol.">
        <title>Genome expansion and lineage-specific genetic innovations in the forest pathogenic fungi Armillaria.</title>
        <authorList>
            <person name="Sipos G."/>
            <person name="Prasanna A.N."/>
            <person name="Walter M.C."/>
            <person name="O'Connor E."/>
            <person name="Balint B."/>
            <person name="Krizsan K."/>
            <person name="Kiss B."/>
            <person name="Hess J."/>
            <person name="Varga T."/>
            <person name="Slot J."/>
            <person name="Riley R."/>
            <person name="Boka B."/>
            <person name="Rigling D."/>
            <person name="Barry K."/>
            <person name="Lee J."/>
            <person name="Mihaltcheva S."/>
            <person name="LaButti K."/>
            <person name="Lipzen A."/>
            <person name="Waldron R."/>
            <person name="Moloney N.M."/>
            <person name="Sperisen C."/>
            <person name="Kredics L."/>
            <person name="Vagvoelgyi C."/>
            <person name="Patrignani A."/>
            <person name="Fitzpatrick D."/>
            <person name="Nagy I."/>
            <person name="Doyle S."/>
            <person name="Anderson J.B."/>
            <person name="Grigoriev I.V."/>
            <person name="Gueldener U."/>
            <person name="Muensterkoetter M."/>
            <person name="Nagy L.G."/>
        </authorList>
    </citation>
    <scope>NUCLEOTIDE SEQUENCE [LARGE SCALE GENOMIC DNA]</scope>
    <source>
        <strain evidence="2">28-4</strain>
    </source>
</reference>
<accession>A0A2H3CMB5</accession>
<dbReference type="STRING" id="1076256.A0A2H3CMB5"/>